<evidence type="ECO:0000313" key="1">
    <source>
        <dbReference type="EMBL" id="EXF95596.1"/>
    </source>
</evidence>
<organism evidence="1 2">
    <name type="scientific">Pseudomonas fluorescens HK44</name>
    <dbReference type="NCBI Taxonomy" id="1042209"/>
    <lineage>
        <taxon>Bacteria</taxon>
        <taxon>Pseudomonadati</taxon>
        <taxon>Pseudomonadota</taxon>
        <taxon>Gammaproteobacteria</taxon>
        <taxon>Pseudomonadales</taxon>
        <taxon>Pseudomonadaceae</taxon>
        <taxon>Pseudomonas</taxon>
    </lineage>
</organism>
<gene>
    <name evidence="1" type="ORF">HK44_023565</name>
</gene>
<dbReference type="AlphaFoldDB" id="A0A010RTE7"/>
<evidence type="ECO:0000313" key="2">
    <source>
        <dbReference type="Proteomes" id="UP000022611"/>
    </source>
</evidence>
<protein>
    <submittedName>
        <fullName evidence="1">Uncharacterized protein</fullName>
    </submittedName>
</protein>
<dbReference type="EMBL" id="AFOY02000005">
    <property type="protein sequence ID" value="EXF95596.1"/>
    <property type="molecule type" value="Genomic_DNA"/>
</dbReference>
<reference evidence="1 2" key="1">
    <citation type="journal article" date="2011" name="J. Bacteriol.">
        <title>Draft genome sequence of the polycyclic aromatic hydrocarbon-degrading, genetically engineered bioluminescent bioreporter Pseudomonas fluorescens HK44.</title>
        <authorList>
            <person name="Chauhan A."/>
            <person name="Layton A.C."/>
            <person name="Williams D.E."/>
            <person name="Smartt A.E."/>
            <person name="Ripp S."/>
            <person name="Karpinets T.V."/>
            <person name="Brown S.D."/>
            <person name="Sayler G.S."/>
        </authorList>
    </citation>
    <scope>NUCLEOTIDE SEQUENCE [LARGE SCALE GENOMIC DNA]</scope>
    <source>
        <strain evidence="1 2">HK44</strain>
    </source>
</reference>
<name>A0A010RTE7_PSEFL</name>
<comment type="caution">
    <text evidence="1">The sequence shown here is derived from an EMBL/GenBank/DDBJ whole genome shotgun (WGS) entry which is preliminary data.</text>
</comment>
<proteinExistence type="predicted"/>
<accession>A0A010RTE7</accession>
<dbReference type="Proteomes" id="UP000022611">
    <property type="component" value="Unassembled WGS sequence"/>
</dbReference>
<dbReference type="HOGENOM" id="CLU_205021_0_0_6"/>
<sequence length="66" mass="7414">MSVIDCDYLPADKVVFPPELALLIIRKASAMAAAFEEQALDQLTKDARRALSQGAEPRRIIREMRL</sequence>
<dbReference type="RefSeq" id="WP_019693684.1">
    <property type="nucleotide sequence ID" value="NZ_AFOY02000005.1"/>
</dbReference>